<feature type="signal peptide" evidence="1">
    <location>
        <begin position="1"/>
        <end position="34"/>
    </location>
</feature>
<dbReference type="Pfam" id="PF09820">
    <property type="entry name" value="AAA-ATPase_like"/>
    <property type="match status" value="1"/>
</dbReference>
<reference evidence="3" key="1">
    <citation type="submission" date="2015-12" db="EMBL/GenBank/DDBJ databases">
        <title>De novo transcriptome assembly of four potential Pierce s Disease insect vectors from Arizona vineyards.</title>
        <authorList>
            <person name="Tassone E.E."/>
        </authorList>
    </citation>
    <scope>NUCLEOTIDE SEQUENCE</scope>
</reference>
<feature type="non-terminal residue" evidence="3">
    <location>
        <position position="1"/>
    </location>
</feature>
<dbReference type="InterPro" id="IPR018631">
    <property type="entry name" value="AAA-ATPase-like_dom"/>
</dbReference>
<feature type="chain" id="PRO_5008580769" description="AAA-ATPase-like domain-containing protein" evidence="1">
    <location>
        <begin position="35"/>
        <end position="488"/>
    </location>
</feature>
<name>A0A1B6CYE1_9HEMI</name>
<evidence type="ECO:0000313" key="3">
    <source>
        <dbReference type="EMBL" id="JAS18489.1"/>
    </source>
</evidence>
<feature type="domain" description="AAA-ATPase-like" evidence="2">
    <location>
        <begin position="41"/>
        <end position="275"/>
    </location>
</feature>
<gene>
    <name evidence="3" type="ORF">g.3206</name>
</gene>
<sequence>LDRTVKNMVMALKCLRHIAFKMAVILLCYKQVSSESIFEPGVTDFSKVVKFKGFVDKSALIEVIFRFRLVHITTPPLFGKTTNLDMFRRFVEADIDENGHRKDVNSSYNYKLFRENNLAIVKDHEVFEKYVGKFPVLYIDFGVFKEPGSFGNVFEKFLHIVRDLYVKNKYLLKNATLFEKIPEDRDLFTAYLEGTATMKTVENITDALFFLTKYMKQHFTKSVFVLIDDFDAHVKSLMFKSNPDTDRIVTFIYRVMDKFVFDNEEYVYGALATGELRTNLYDTLNESLTHWRHYGFATDHDYTKYYGLTGAEVDRLLGKVIPEEQQRIKAKSEIDDYYKGYTVVNQGFEVYNTYSVLSYLQRVKVQQPKPYWCHNECYETLKKLFVLNKFTGLVERLVSNKTVHLKVDKPIYKKHIIALSEVISNPHGKQDSKLLQLGINLLYHFGFLSMHPNCTVNFNNEIDAHVPNREVLTVLQKALNEVKTKTNK</sequence>
<dbReference type="PANTHER" id="PTHR34825">
    <property type="entry name" value="CONSERVED PROTEIN, WITH A WEAK D-GALACTARATE DEHYDRATASE/ALTRONATE HYDROLASE DOMAIN"/>
    <property type="match status" value="1"/>
</dbReference>
<evidence type="ECO:0000259" key="2">
    <source>
        <dbReference type="Pfam" id="PF09820"/>
    </source>
</evidence>
<evidence type="ECO:0000256" key="1">
    <source>
        <dbReference type="SAM" id="SignalP"/>
    </source>
</evidence>
<protein>
    <recommendedName>
        <fullName evidence="2">AAA-ATPase-like domain-containing protein</fullName>
    </recommendedName>
</protein>
<dbReference type="EMBL" id="GEDC01018809">
    <property type="protein sequence ID" value="JAS18489.1"/>
    <property type="molecule type" value="Transcribed_RNA"/>
</dbReference>
<keyword evidence="1" id="KW-0732">Signal</keyword>
<dbReference type="PANTHER" id="PTHR34825:SF1">
    <property type="entry name" value="AAA-ATPASE-LIKE DOMAIN-CONTAINING PROTEIN"/>
    <property type="match status" value="1"/>
</dbReference>
<organism evidence="3">
    <name type="scientific">Clastoptera arizonana</name>
    <name type="common">Arizona spittle bug</name>
    <dbReference type="NCBI Taxonomy" id="38151"/>
    <lineage>
        <taxon>Eukaryota</taxon>
        <taxon>Metazoa</taxon>
        <taxon>Ecdysozoa</taxon>
        <taxon>Arthropoda</taxon>
        <taxon>Hexapoda</taxon>
        <taxon>Insecta</taxon>
        <taxon>Pterygota</taxon>
        <taxon>Neoptera</taxon>
        <taxon>Paraneoptera</taxon>
        <taxon>Hemiptera</taxon>
        <taxon>Auchenorrhyncha</taxon>
        <taxon>Cercopoidea</taxon>
        <taxon>Clastopteridae</taxon>
        <taxon>Clastoptera</taxon>
    </lineage>
</organism>
<accession>A0A1B6CYE1</accession>
<proteinExistence type="predicted"/>
<dbReference type="AlphaFoldDB" id="A0A1B6CYE1"/>